<sequence length="316" mass="36029">MPAINLEIDRVLQYILPHITRYLSQQSAAASFHRPFKLAVTGLQGSGKSTWSSQIVEVINKKGLKARTLSLDDLYLPHEGLIAVRDANPENKLLRTRGQPGTHDVELAKWFFQQFEEPTAEPKLFPIFDKSKFHGEGDRLPKSEWHTSPPDEIVDVLVFEGWCVGFRPLQDDAISAAWNEAKNSPLSHDDFSKSRPIKTLANHGVADLRYINGQLGTYCDFFMGPQHWDYMVHLDTDDLRNVYAWRLEQETFLRQTKGTGMSDNAVVEFIKGYMPAYELYLGNLRKGFFQQNGSNNGCQLSIKLGEQRQIVDVREI</sequence>
<keyword evidence="6" id="KW-0418">Kinase</keyword>
<evidence type="ECO:0000256" key="3">
    <source>
        <dbReference type="ARBA" id="ARBA00022490"/>
    </source>
</evidence>
<dbReference type="SUPFAM" id="SSF52540">
    <property type="entry name" value="P-loop containing nucleoside triphosphate hydrolases"/>
    <property type="match status" value="1"/>
</dbReference>
<evidence type="ECO:0000256" key="1">
    <source>
        <dbReference type="ARBA" id="ARBA00004123"/>
    </source>
</evidence>
<keyword evidence="4" id="KW-0808">Transferase</keyword>
<evidence type="ECO:0000256" key="2">
    <source>
        <dbReference type="ARBA" id="ARBA00004496"/>
    </source>
</evidence>
<keyword evidence="5" id="KW-0547">Nucleotide-binding</keyword>
<accession>A0AAV9XRX8</accession>
<protein>
    <recommendedName>
        <fullName evidence="12">D-glycerate 3-kinase</fullName>
    </recommendedName>
</protein>
<evidence type="ECO:0000256" key="9">
    <source>
        <dbReference type="ARBA" id="ARBA00061312"/>
    </source>
</evidence>
<comment type="similarity">
    <text evidence="9">Belongs to the GLYK kinase family.</text>
</comment>
<dbReference type="EMBL" id="JAVHJO010000001">
    <property type="protein sequence ID" value="KAK6544236.1"/>
    <property type="molecule type" value="Genomic_DNA"/>
</dbReference>
<dbReference type="GO" id="GO:0005524">
    <property type="term" value="F:ATP binding"/>
    <property type="evidence" value="ECO:0007669"/>
    <property type="project" value="UniProtKB-KW"/>
</dbReference>
<dbReference type="GO" id="GO:0005737">
    <property type="term" value="C:cytoplasm"/>
    <property type="evidence" value="ECO:0007669"/>
    <property type="project" value="UniProtKB-SubCell"/>
</dbReference>
<evidence type="ECO:0000256" key="8">
    <source>
        <dbReference type="ARBA" id="ARBA00023242"/>
    </source>
</evidence>
<evidence type="ECO:0000313" key="11">
    <source>
        <dbReference type="Proteomes" id="UP001365542"/>
    </source>
</evidence>
<dbReference type="GO" id="GO:0016301">
    <property type="term" value="F:kinase activity"/>
    <property type="evidence" value="ECO:0007669"/>
    <property type="project" value="UniProtKB-KW"/>
</dbReference>
<keyword evidence="3" id="KW-0963">Cytoplasm</keyword>
<dbReference type="GO" id="GO:0005634">
    <property type="term" value="C:nucleus"/>
    <property type="evidence" value="ECO:0007669"/>
    <property type="project" value="UniProtKB-SubCell"/>
</dbReference>
<proteinExistence type="inferred from homology"/>
<comment type="caution">
    <text evidence="10">The sequence shown here is derived from an EMBL/GenBank/DDBJ whole genome shotgun (WGS) entry which is preliminary data.</text>
</comment>
<gene>
    <name evidence="10" type="ORF">TWF694_000939</name>
</gene>
<keyword evidence="11" id="KW-1185">Reference proteome</keyword>
<dbReference type="Proteomes" id="UP001365542">
    <property type="component" value="Unassembled WGS sequence"/>
</dbReference>
<evidence type="ECO:0000256" key="4">
    <source>
        <dbReference type="ARBA" id="ARBA00022679"/>
    </source>
</evidence>
<evidence type="ECO:0008006" key="12">
    <source>
        <dbReference type="Google" id="ProtNLM"/>
    </source>
</evidence>
<name>A0AAV9XRX8_9PEZI</name>
<dbReference type="AlphaFoldDB" id="A0AAV9XRX8"/>
<keyword evidence="7" id="KW-0067">ATP-binding</keyword>
<evidence type="ECO:0000313" key="10">
    <source>
        <dbReference type="EMBL" id="KAK6544236.1"/>
    </source>
</evidence>
<reference evidence="10 11" key="1">
    <citation type="submission" date="2019-10" db="EMBL/GenBank/DDBJ databases">
        <authorList>
            <person name="Palmer J.M."/>
        </authorList>
    </citation>
    <scope>NUCLEOTIDE SEQUENCE [LARGE SCALE GENOMIC DNA]</scope>
    <source>
        <strain evidence="10 11">TWF694</strain>
    </source>
</reference>
<evidence type="ECO:0000256" key="6">
    <source>
        <dbReference type="ARBA" id="ARBA00022777"/>
    </source>
</evidence>
<keyword evidence="8" id="KW-0539">Nucleus</keyword>
<comment type="subcellular location">
    <subcellularLocation>
        <location evidence="2">Cytoplasm</location>
    </subcellularLocation>
    <subcellularLocation>
        <location evidence="1">Nucleus</location>
    </subcellularLocation>
</comment>
<dbReference type="InterPro" id="IPR027417">
    <property type="entry name" value="P-loop_NTPase"/>
</dbReference>
<evidence type="ECO:0000256" key="5">
    <source>
        <dbReference type="ARBA" id="ARBA00022741"/>
    </source>
</evidence>
<dbReference type="FunFam" id="3.40.50.300:FF:001691">
    <property type="entry name" value="Probable ATP-dependent kinase TDA10"/>
    <property type="match status" value="1"/>
</dbReference>
<dbReference type="Gene3D" id="3.40.50.300">
    <property type="entry name" value="P-loop containing nucleotide triphosphate hydrolases"/>
    <property type="match status" value="1"/>
</dbReference>
<organism evidence="10 11">
    <name type="scientific">Orbilia ellipsospora</name>
    <dbReference type="NCBI Taxonomy" id="2528407"/>
    <lineage>
        <taxon>Eukaryota</taxon>
        <taxon>Fungi</taxon>
        <taxon>Dikarya</taxon>
        <taxon>Ascomycota</taxon>
        <taxon>Pezizomycotina</taxon>
        <taxon>Orbiliomycetes</taxon>
        <taxon>Orbiliales</taxon>
        <taxon>Orbiliaceae</taxon>
        <taxon>Orbilia</taxon>
    </lineage>
</organism>
<evidence type="ECO:0000256" key="7">
    <source>
        <dbReference type="ARBA" id="ARBA00022840"/>
    </source>
</evidence>